<evidence type="ECO:0000313" key="1">
    <source>
        <dbReference type="EMBL" id="KIM56232.1"/>
    </source>
</evidence>
<reference evidence="1 2" key="1">
    <citation type="submission" date="2014-04" db="EMBL/GenBank/DDBJ databases">
        <authorList>
            <consortium name="DOE Joint Genome Institute"/>
            <person name="Kuo A."/>
            <person name="Kohler A."/>
            <person name="Nagy L.G."/>
            <person name="Floudas D."/>
            <person name="Copeland A."/>
            <person name="Barry K.W."/>
            <person name="Cichocki N."/>
            <person name="Veneault-Fourrey C."/>
            <person name="LaButti K."/>
            <person name="Lindquist E.A."/>
            <person name="Lipzen A."/>
            <person name="Lundell T."/>
            <person name="Morin E."/>
            <person name="Murat C."/>
            <person name="Sun H."/>
            <person name="Tunlid A."/>
            <person name="Henrissat B."/>
            <person name="Grigoriev I.V."/>
            <person name="Hibbett D.S."/>
            <person name="Martin F."/>
            <person name="Nordberg H.P."/>
            <person name="Cantor M.N."/>
            <person name="Hua S.X."/>
        </authorList>
    </citation>
    <scope>NUCLEOTIDE SEQUENCE [LARGE SCALE GENOMIC DNA]</scope>
    <source>
        <strain evidence="1 2">Foug A</strain>
    </source>
</reference>
<proteinExistence type="predicted"/>
<dbReference type="Proteomes" id="UP000053989">
    <property type="component" value="Unassembled WGS sequence"/>
</dbReference>
<dbReference type="STRING" id="1036808.A0A0C2ZUN4"/>
<sequence length="124" mass="13839">MSNTATGFRGMPGTGAKEALSFSGCAGDLLDFFTQFEDLAHSCGLTSSQQCHAYDDADYDTFKARVIDEYPGAEKGMQFTYRDLECIILTYGESDISTKTELMEFSQQFRPVVTWLVKNNKLSE</sequence>
<protein>
    <submittedName>
        <fullName evidence="1">Uncharacterized protein</fullName>
    </submittedName>
</protein>
<reference evidence="2" key="2">
    <citation type="submission" date="2015-01" db="EMBL/GenBank/DDBJ databases">
        <title>Evolutionary Origins and Diversification of the Mycorrhizal Mutualists.</title>
        <authorList>
            <consortium name="DOE Joint Genome Institute"/>
            <consortium name="Mycorrhizal Genomics Consortium"/>
            <person name="Kohler A."/>
            <person name="Kuo A."/>
            <person name="Nagy L.G."/>
            <person name="Floudas D."/>
            <person name="Copeland A."/>
            <person name="Barry K.W."/>
            <person name="Cichocki N."/>
            <person name="Veneault-Fourrey C."/>
            <person name="LaButti K."/>
            <person name="Lindquist E.A."/>
            <person name="Lipzen A."/>
            <person name="Lundell T."/>
            <person name="Morin E."/>
            <person name="Murat C."/>
            <person name="Riley R."/>
            <person name="Ohm R."/>
            <person name="Sun H."/>
            <person name="Tunlid A."/>
            <person name="Henrissat B."/>
            <person name="Grigoriev I.V."/>
            <person name="Hibbett D.S."/>
            <person name="Martin F."/>
        </authorList>
    </citation>
    <scope>NUCLEOTIDE SEQUENCE [LARGE SCALE GENOMIC DNA]</scope>
    <source>
        <strain evidence="2">Foug A</strain>
    </source>
</reference>
<dbReference type="AlphaFoldDB" id="A0A0C2ZUN4"/>
<keyword evidence="2" id="KW-1185">Reference proteome</keyword>
<dbReference type="InParanoid" id="A0A0C2ZUN4"/>
<name>A0A0C2ZUN4_9AGAM</name>
<evidence type="ECO:0000313" key="2">
    <source>
        <dbReference type="Proteomes" id="UP000053989"/>
    </source>
</evidence>
<dbReference type="EMBL" id="KN822120">
    <property type="protein sequence ID" value="KIM56232.1"/>
    <property type="molecule type" value="Genomic_DNA"/>
</dbReference>
<accession>A0A0C2ZUN4</accession>
<organism evidence="1 2">
    <name type="scientific">Scleroderma citrinum Foug A</name>
    <dbReference type="NCBI Taxonomy" id="1036808"/>
    <lineage>
        <taxon>Eukaryota</taxon>
        <taxon>Fungi</taxon>
        <taxon>Dikarya</taxon>
        <taxon>Basidiomycota</taxon>
        <taxon>Agaricomycotina</taxon>
        <taxon>Agaricomycetes</taxon>
        <taxon>Agaricomycetidae</taxon>
        <taxon>Boletales</taxon>
        <taxon>Sclerodermatineae</taxon>
        <taxon>Sclerodermataceae</taxon>
        <taxon>Scleroderma</taxon>
    </lineage>
</organism>
<dbReference type="OrthoDB" id="3257444at2759"/>
<gene>
    <name evidence="1" type="ORF">SCLCIDRAFT_29772</name>
</gene>
<dbReference type="HOGENOM" id="CLU_003921_3_2_1"/>